<accession>A0A0A3YSR2</accession>
<dbReference type="AlphaFoldDB" id="A0A0A3YSR2"/>
<comment type="caution">
    <text evidence="1">The sequence shown here is derived from an EMBL/GenBank/DDBJ whole genome shotgun (WGS) entry which is preliminary data.</text>
</comment>
<evidence type="ECO:0000313" key="2">
    <source>
        <dbReference type="Proteomes" id="UP000030351"/>
    </source>
</evidence>
<name>A0A0A3YSR2_9GAMM</name>
<dbReference type="EMBL" id="JRUQ01000062">
    <property type="protein sequence ID" value="KGT88381.1"/>
    <property type="molecule type" value="Genomic_DNA"/>
</dbReference>
<protein>
    <submittedName>
        <fullName evidence="1">Uncharacterized protein</fullName>
    </submittedName>
</protein>
<evidence type="ECO:0000313" key="1">
    <source>
        <dbReference type="EMBL" id="KGT88381.1"/>
    </source>
</evidence>
<gene>
    <name evidence="1" type="ORF">NG99_21745</name>
</gene>
<keyword evidence="2" id="KW-1185">Reference proteome</keyword>
<organism evidence="1 2">
    <name type="scientific">Erwinia typographi</name>
    <dbReference type="NCBI Taxonomy" id="371042"/>
    <lineage>
        <taxon>Bacteria</taxon>
        <taxon>Pseudomonadati</taxon>
        <taxon>Pseudomonadota</taxon>
        <taxon>Gammaproteobacteria</taxon>
        <taxon>Enterobacterales</taxon>
        <taxon>Erwiniaceae</taxon>
        <taxon>Erwinia</taxon>
    </lineage>
</organism>
<proteinExistence type="predicted"/>
<dbReference type="STRING" id="371042.NG99_21745"/>
<reference evidence="1 2" key="1">
    <citation type="submission" date="2014-10" db="EMBL/GenBank/DDBJ databases">
        <title>Genome sequence of Erwinia typographi M043b.</title>
        <authorList>
            <person name="Chan K.-G."/>
            <person name="Tan W.-S."/>
        </authorList>
    </citation>
    <scope>NUCLEOTIDE SEQUENCE [LARGE SCALE GENOMIC DNA]</scope>
    <source>
        <strain evidence="1 2">M043b</strain>
    </source>
</reference>
<sequence length="141" mass="16331">MFWGGIHFQCDRFVIKTLLTRIQAHLFKQRGYFGFICCQKIFIKNNYLSAAKLSSQPDHKISLSNLLINRLLTDIFSAKKPVLSHRKPGRRLALPFCSAQGQPVRIFFLSRFLRNQYNLTALVDIPTGNQVSIREQQIYEA</sequence>
<dbReference type="Proteomes" id="UP000030351">
    <property type="component" value="Unassembled WGS sequence"/>
</dbReference>